<dbReference type="RefSeq" id="WP_169349881.1">
    <property type="nucleotide sequence ID" value="NZ_JABBJJ010000261.1"/>
</dbReference>
<dbReference type="Proteomes" id="UP000518300">
    <property type="component" value="Unassembled WGS sequence"/>
</dbReference>
<evidence type="ECO:0000313" key="3">
    <source>
        <dbReference type="Proteomes" id="UP000518300"/>
    </source>
</evidence>
<keyword evidence="1" id="KW-0812">Transmembrane</keyword>
<dbReference type="EMBL" id="JABBJJ010000261">
    <property type="protein sequence ID" value="NMO20669.1"/>
    <property type="molecule type" value="Genomic_DNA"/>
</dbReference>
<evidence type="ECO:0000313" key="2">
    <source>
        <dbReference type="EMBL" id="NMO20669.1"/>
    </source>
</evidence>
<keyword evidence="1" id="KW-1133">Transmembrane helix</keyword>
<feature type="transmembrane region" description="Helical" evidence="1">
    <location>
        <begin position="117"/>
        <end position="136"/>
    </location>
</feature>
<keyword evidence="1" id="KW-0472">Membrane</keyword>
<name>A0A848LSM1_9BACT</name>
<dbReference type="PROSITE" id="PS51257">
    <property type="entry name" value="PROKAR_LIPOPROTEIN"/>
    <property type="match status" value="1"/>
</dbReference>
<protein>
    <recommendedName>
        <fullName evidence="4">Lipoprotein</fullName>
    </recommendedName>
</protein>
<accession>A0A848LSM1</accession>
<organism evidence="2 3">
    <name type="scientific">Pyxidicoccus fallax</name>
    <dbReference type="NCBI Taxonomy" id="394095"/>
    <lineage>
        <taxon>Bacteria</taxon>
        <taxon>Pseudomonadati</taxon>
        <taxon>Myxococcota</taxon>
        <taxon>Myxococcia</taxon>
        <taxon>Myxococcales</taxon>
        <taxon>Cystobacterineae</taxon>
        <taxon>Myxococcaceae</taxon>
        <taxon>Pyxidicoccus</taxon>
    </lineage>
</organism>
<evidence type="ECO:0000256" key="1">
    <source>
        <dbReference type="SAM" id="Phobius"/>
    </source>
</evidence>
<sequence length="144" mass="15389">MNRQILGIAALALMSCVGTVSGCLEYRSASLLTRVGVPETGVVVGRDWTGGKSTSYFLDVRLSEDSVQPHLESRIEVGQGHYNQYAEGSTVKVLVDPRPGKTAMILASHPGATEKPLFTMLSLGLLCAVCVTLLVVRLRGRTVS</sequence>
<gene>
    <name evidence="2" type="ORF">HG543_38325</name>
</gene>
<proteinExistence type="predicted"/>
<dbReference type="AlphaFoldDB" id="A0A848LSM1"/>
<comment type="caution">
    <text evidence="2">The sequence shown here is derived from an EMBL/GenBank/DDBJ whole genome shotgun (WGS) entry which is preliminary data.</text>
</comment>
<reference evidence="2 3" key="1">
    <citation type="submission" date="2020-04" db="EMBL/GenBank/DDBJ databases">
        <title>Draft genome of Pyxidicoccus fallax type strain.</title>
        <authorList>
            <person name="Whitworth D.E."/>
        </authorList>
    </citation>
    <scope>NUCLEOTIDE SEQUENCE [LARGE SCALE GENOMIC DNA]</scope>
    <source>
        <strain evidence="2 3">DSM 14698</strain>
    </source>
</reference>
<evidence type="ECO:0008006" key="4">
    <source>
        <dbReference type="Google" id="ProtNLM"/>
    </source>
</evidence>
<keyword evidence="3" id="KW-1185">Reference proteome</keyword>